<sequence>MAKLCSPQESILSMADARGTIGFIAPEVFSRGFGVISTKSDVYSYGMLLLEMVAGRSNAKAYAEKSSGDLFFPLWVYDHLLRDGGVLGQDRGAGTADGEEIARKMALIGLWCIQTVPASRPSMSRVLEMLERSIHELAMPPRPYHVSPSNSPSPSHPSSYPSSTSDFTLRSSRVRTPESTA</sequence>
<feature type="region of interest" description="Disordered" evidence="8">
    <location>
        <begin position="141"/>
        <end position="181"/>
    </location>
</feature>
<dbReference type="InterPro" id="IPR045874">
    <property type="entry name" value="LRK10/LRL21-25-like"/>
</dbReference>
<dbReference type="PROSITE" id="PS50011">
    <property type="entry name" value="PROTEIN_KINASE_DOM"/>
    <property type="match status" value="1"/>
</dbReference>
<evidence type="ECO:0000313" key="10">
    <source>
        <dbReference type="EMBL" id="RLN23571.1"/>
    </source>
</evidence>
<keyword evidence="5" id="KW-1133">Transmembrane helix</keyword>
<evidence type="ECO:0000313" key="11">
    <source>
        <dbReference type="Proteomes" id="UP000275267"/>
    </source>
</evidence>
<keyword evidence="6" id="KW-0472">Membrane</keyword>
<dbReference type="GO" id="GO:0005524">
    <property type="term" value="F:ATP binding"/>
    <property type="evidence" value="ECO:0007669"/>
    <property type="project" value="InterPro"/>
</dbReference>
<dbReference type="InterPro" id="IPR001245">
    <property type="entry name" value="Ser-Thr/Tyr_kinase_cat_dom"/>
</dbReference>
<dbReference type="Gene3D" id="1.10.510.10">
    <property type="entry name" value="Transferase(Phosphotransferase) domain 1"/>
    <property type="match status" value="1"/>
</dbReference>
<gene>
    <name evidence="10" type="ORF">C2845_PM07G01770</name>
</gene>
<comment type="subcellular location">
    <subcellularLocation>
        <location evidence="1">Membrane</location>
        <topology evidence="1">Single-pass type I membrane protein</topology>
    </subcellularLocation>
</comment>
<comment type="caution">
    <text evidence="10">The sequence shown here is derived from an EMBL/GenBank/DDBJ whole genome shotgun (WGS) entry which is preliminary data.</text>
</comment>
<keyword evidence="3" id="KW-0812">Transmembrane</keyword>
<evidence type="ECO:0000256" key="2">
    <source>
        <dbReference type="ARBA" id="ARBA00022527"/>
    </source>
</evidence>
<keyword evidence="2" id="KW-0808">Transferase</keyword>
<protein>
    <recommendedName>
        <fullName evidence="9">Protein kinase domain-containing protein</fullName>
    </recommendedName>
</protein>
<dbReference type="Proteomes" id="UP000275267">
    <property type="component" value="Unassembled WGS sequence"/>
</dbReference>
<evidence type="ECO:0000256" key="6">
    <source>
        <dbReference type="ARBA" id="ARBA00023136"/>
    </source>
</evidence>
<dbReference type="STRING" id="4540.A0A3L6SLR0"/>
<dbReference type="OrthoDB" id="4062651at2759"/>
<dbReference type="InterPro" id="IPR011009">
    <property type="entry name" value="Kinase-like_dom_sf"/>
</dbReference>
<evidence type="ECO:0000256" key="8">
    <source>
        <dbReference type="SAM" id="MobiDB-lite"/>
    </source>
</evidence>
<dbReference type="InterPro" id="IPR000719">
    <property type="entry name" value="Prot_kinase_dom"/>
</dbReference>
<keyword evidence="7" id="KW-0325">Glycoprotein</keyword>
<feature type="domain" description="Protein kinase" evidence="9">
    <location>
        <begin position="1"/>
        <end position="138"/>
    </location>
</feature>
<dbReference type="PANTHER" id="PTHR27009">
    <property type="entry name" value="RUST RESISTANCE KINASE LR10-RELATED"/>
    <property type="match status" value="1"/>
</dbReference>
<proteinExistence type="predicted"/>
<evidence type="ECO:0000259" key="9">
    <source>
        <dbReference type="PROSITE" id="PS50011"/>
    </source>
</evidence>
<keyword evidence="2" id="KW-0723">Serine/threonine-protein kinase</keyword>
<evidence type="ECO:0000256" key="7">
    <source>
        <dbReference type="ARBA" id="ARBA00023180"/>
    </source>
</evidence>
<dbReference type="AlphaFoldDB" id="A0A3L6SLR0"/>
<accession>A0A3L6SLR0</accession>
<organism evidence="10 11">
    <name type="scientific">Panicum miliaceum</name>
    <name type="common">Proso millet</name>
    <name type="synonym">Broomcorn millet</name>
    <dbReference type="NCBI Taxonomy" id="4540"/>
    <lineage>
        <taxon>Eukaryota</taxon>
        <taxon>Viridiplantae</taxon>
        <taxon>Streptophyta</taxon>
        <taxon>Embryophyta</taxon>
        <taxon>Tracheophyta</taxon>
        <taxon>Spermatophyta</taxon>
        <taxon>Magnoliopsida</taxon>
        <taxon>Liliopsida</taxon>
        <taxon>Poales</taxon>
        <taxon>Poaceae</taxon>
        <taxon>PACMAD clade</taxon>
        <taxon>Panicoideae</taxon>
        <taxon>Panicodae</taxon>
        <taxon>Paniceae</taxon>
        <taxon>Panicinae</taxon>
        <taxon>Panicum</taxon>
        <taxon>Panicum sect. Panicum</taxon>
    </lineage>
</organism>
<evidence type="ECO:0000256" key="3">
    <source>
        <dbReference type="ARBA" id="ARBA00022692"/>
    </source>
</evidence>
<dbReference type="EMBL" id="PQIB02000004">
    <property type="protein sequence ID" value="RLN23571.1"/>
    <property type="molecule type" value="Genomic_DNA"/>
</dbReference>
<name>A0A3L6SLR0_PANMI</name>
<keyword evidence="4" id="KW-0732">Signal</keyword>
<evidence type="ECO:0000256" key="5">
    <source>
        <dbReference type="ARBA" id="ARBA00022989"/>
    </source>
</evidence>
<dbReference type="GO" id="GO:0004674">
    <property type="term" value="F:protein serine/threonine kinase activity"/>
    <property type="evidence" value="ECO:0007669"/>
    <property type="project" value="UniProtKB-KW"/>
</dbReference>
<dbReference type="GO" id="GO:0016020">
    <property type="term" value="C:membrane"/>
    <property type="evidence" value="ECO:0007669"/>
    <property type="project" value="UniProtKB-SubCell"/>
</dbReference>
<keyword evidence="11" id="KW-1185">Reference proteome</keyword>
<reference evidence="11" key="1">
    <citation type="journal article" date="2019" name="Nat. Commun.">
        <title>The genome of broomcorn millet.</title>
        <authorList>
            <person name="Zou C."/>
            <person name="Miki D."/>
            <person name="Li D."/>
            <person name="Tang Q."/>
            <person name="Xiao L."/>
            <person name="Rajput S."/>
            <person name="Deng P."/>
            <person name="Jia W."/>
            <person name="Huang R."/>
            <person name="Zhang M."/>
            <person name="Sun Y."/>
            <person name="Hu J."/>
            <person name="Fu X."/>
            <person name="Schnable P.S."/>
            <person name="Li F."/>
            <person name="Zhang H."/>
            <person name="Feng B."/>
            <person name="Zhu X."/>
            <person name="Liu R."/>
            <person name="Schnable J.C."/>
            <person name="Zhu J.-K."/>
            <person name="Zhang H."/>
        </authorList>
    </citation>
    <scope>NUCLEOTIDE SEQUENCE [LARGE SCALE GENOMIC DNA]</scope>
</reference>
<feature type="compositionally biased region" description="Low complexity" evidence="8">
    <location>
        <begin position="147"/>
        <end position="165"/>
    </location>
</feature>
<evidence type="ECO:0000256" key="1">
    <source>
        <dbReference type="ARBA" id="ARBA00004479"/>
    </source>
</evidence>
<evidence type="ECO:0000256" key="4">
    <source>
        <dbReference type="ARBA" id="ARBA00022729"/>
    </source>
</evidence>
<dbReference type="SUPFAM" id="SSF56112">
    <property type="entry name" value="Protein kinase-like (PK-like)"/>
    <property type="match status" value="1"/>
</dbReference>
<keyword evidence="2" id="KW-0418">Kinase</keyword>
<dbReference type="Pfam" id="PF07714">
    <property type="entry name" value="PK_Tyr_Ser-Thr"/>
    <property type="match status" value="1"/>
</dbReference>